<protein>
    <submittedName>
        <fullName evidence="1">Uncharacterized protein</fullName>
    </submittedName>
</protein>
<accession>A0A6B9ZHY8</accession>
<keyword evidence="2" id="KW-1185">Reference proteome</keyword>
<sequence length="171" mass="18898">MRYKMLASLPVYGALPVAIPDTFYSVGFPVQFFIADGTDWVGNFAPGDTNFDGVYSFRQSENILVIAGGSGYVIHPDSKTAVASCGSDIENLFVLEDGRMVLHQRMSLMVFETDGTCWKTARISWNGLKDVHVKGNVVSGLAMAYGSNYDKQWVEFRYDIDSRILTGGGYH</sequence>
<evidence type="ECO:0000313" key="1">
    <source>
        <dbReference type="EMBL" id="QHS61111.1"/>
    </source>
</evidence>
<name>A0A6B9ZHY8_9BACT</name>
<dbReference type="KEGG" id="chih:GWR21_16335"/>
<evidence type="ECO:0000313" key="2">
    <source>
        <dbReference type="Proteomes" id="UP000476411"/>
    </source>
</evidence>
<gene>
    <name evidence="1" type="ORF">GWR21_16335</name>
</gene>
<dbReference type="AlphaFoldDB" id="A0A6B9ZHY8"/>
<dbReference type="EMBL" id="CP048113">
    <property type="protein sequence ID" value="QHS61111.1"/>
    <property type="molecule type" value="Genomic_DNA"/>
</dbReference>
<reference evidence="1 2" key="1">
    <citation type="submission" date="2020-01" db="EMBL/GenBank/DDBJ databases">
        <title>Complete genome sequence of Chitinophaga sp. H33E-04 isolated from quinoa roots.</title>
        <authorList>
            <person name="Weon H.-Y."/>
            <person name="Lee S.A."/>
        </authorList>
    </citation>
    <scope>NUCLEOTIDE SEQUENCE [LARGE SCALE GENOMIC DNA]</scope>
    <source>
        <strain evidence="1 2">H33E-04</strain>
    </source>
</reference>
<proteinExistence type="predicted"/>
<dbReference type="Proteomes" id="UP000476411">
    <property type="component" value="Chromosome"/>
</dbReference>
<dbReference type="RefSeq" id="WP_162332789.1">
    <property type="nucleotide sequence ID" value="NZ_CP048113.1"/>
</dbReference>
<organism evidence="1 2">
    <name type="scientific">Chitinophaga agri</name>
    <dbReference type="NCBI Taxonomy" id="2703787"/>
    <lineage>
        <taxon>Bacteria</taxon>
        <taxon>Pseudomonadati</taxon>
        <taxon>Bacteroidota</taxon>
        <taxon>Chitinophagia</taxon>
        <taxon>Chitinophagales</taxon>
        <taxon>Chitinophagaceae</taxon>
        <taxon>Chitinophaga</taxon>
    </lineage>
</organism>